<dbReference type="GO" id="GO:0006310">
    <property type="term" value="P:DNA recombination"/>
    <property type="evidence" value="ECO:0007669"/>
    <property type="project" value="UniProtKB-UniRule"/>
</dbReference>
<dbReference type="GO" id="GO:0005524">
    <property type="term" value="F:ATP binding"/>
    <property type="evidence" value="ECO:0007669"/>
    <property type="project" value="InterPro"/>
</dbReference>
<evidence type="ECO:0000313" key="8">
    <source>
        <dbReference type="EMBL" id="QLY39677.1"/>
    </source>
</evidence>
<dbReference type="SMART" id="SM00278">
    <property type="entry name" value="HhH1"/>
    <property type="match status" value="2"/>
</dbReference>
<evidence type="ECO:0000259" key="7">
    <source>
        <dbReference type="SMART" id="SM00278"/>
    </source>
</evidence>
<dbReference type="InterPro" id="IPR013849">
    <property type="entry name" value="DNA_helicase_Holl-junc_RuvA_I"/>
</dbReference>
<dbReference type="AlphaFoldDB" id="A0A7L6N368"/>
<feature type="region of interest" description="Domain III" evidence="6">
    <location>
        <begin position="135"/>
        <end position="183"/>
    </location>
</feature>
<dbReference type="InterPro" id="IPR000085">
    <property type="entry name" value="RuvA"/>
</dbReference>
<dbReference type="GO" id="GO:0006281">
    <property type="term" value="P:DNA repair"/>
    <property type="evidence" value="ECO:0007669"/>
    <property type="project" value="UniProtKB-UniRule"/>
</dbReference>
<dbReference type="SUPFAM" id="SSF50249">
    <property type="entry name" value="Nucleic acid-binding proteins"/>
    <property type="match status" value="1"/>
</dbReference>
<accession>A0A7L6N368</accession>
<gene>
    <name evidence="6 8" type="primary">ruvA</name>
    <name evidence="8" type="ORF">HF295_01880</name>
</gene>
<dbReference type="GO" id="GO:0009379">
    <property type="term" value="C:Holliday junction helicase complex"/>
    <property type="evidence" value="ECO:0007669"/>
    <property type="project" value="InterPro"/>
</dbReference>
<dbReference type="GO" id="GO:0048476">
    <property type="term" value="C:Holliday junction resolvase complex"/>
    <property type="evidence" value="ECO:0007669"/>
    <property type="project" value="UniProtKB-UniRule"/>
</dbReference>
<comment type="caution">
    <text evidence="6">Lacks conserved residue(s) required for the propagation of feature annotation.</text>
</comment>
<protein>
    <recommendedName>
        <fullName evidence="6">Holliday junction branch migration complex subunit RuvA</fullName>
    </recommendedName>
</protein>
<comment type="domain">
    <text evidence="6">Has three domains with a flexible linker between the domains II and III and assumes an 'L' shape. Domain III is highly mobile and contacts RuvB.</text>
</comment>
<dbReference type="GO" id="GO:0009378">
    <property type="term" value="F:four-way junction helicase activity"/>
    <property type="evidence" value="ECO:0007669"/>
    <property type="project" value="InterPro"/>
</dbReference>
<comment type="subunit">
    <text evidence="6">Homotetramer. Forms an RuvA(8)-RuvB(12)-Holliday junction (HJ) complex. HJ DNA is sandwiched between 2 RuvA tetramers; dsDNA enters through RuvA and exits via RuvB. An RuvB hexamer assembles on each DNA strand where it exits the tetramer. Each RuvB hexamer is contacted by two RuvA subunits (via domain III) on 2 adjacent RuvB subunits; this complex drives branch migration. In the full resolvosome a probable DNA-RuvA(4)-RuvB(12)-RuvC(2) complex forms which resolves the HJ.</text>
</comment>
<keyword evidence="1 6" id="KW-0963">Cytoplasm</keyword>
<dbReference type="Pfam" id="PF14520">
    <property type="entry name" value="HHH_5"/>
    <property type="match status" value="1"/>
</dbReference>
<feature type="domain" description="Helix-hairpin-helix DNA-binding motif class 1" evidence="7">
    <location>
        <begin position="70"/>
        <end position="89"/>
    </location>
</feature>
<dbReference type="InterPro" id="IPR012340">
    <property type="entry name" value="NA-bd_OB-fold"/>
</dbReference>
<dbReference type="RefSeq" id="WP_312032155.1">
    <property type="nucleotide sequence ID" value="NZ_CP051151.1"/>
</dbReference>
<dbReference type="Gene3D" id="1.10.150.20">
    <property type="entry name" value="5' to 3' exonuclease, C-terminal subdomain"/>
    <property type="match status" value="1"/>
</dbReference>
<dbReference type="SUPFAM" id="SSF47781">
    <property type="entry name" value="RuvA domain 2-like"/>
    <property type="match status" value="1"/>
</dbReference>
<keyword evidence="5 6" id="KW-0234">DNA repair</keyword>
<dbReference type="GO" id="GO:0016787">
    <property type="term" value="F:hydrolase activity"/>
    <property type="evidence" value="ECO:0007669"/>
    <property type="project" value="UniProtKB-KW"/>
</dbReference>
<dbReference type="Pfam" id="PF01330">
    <property type="entry name" value="RuvA_N"/>
    <property type="match status" value="1"/>
</dbReference>
<dbReference type="EMBL" id="CP051151">
    <property type="protein sequence ID" value="QLY39677.1"/>
    <property type="molecule type" value="Genomic_DNA"/>
</dbReference>
<evidence type="ECO:0000256" key="6">
    <source>
        <dbReference type="HAMAP-Rule" id="MF_00031"/>
    </source>
</evidence>
<dbReference type="KEGG" id="tbk:HF295_01880"/>
<evidence type="ECO:0000256" key="5">
    <source>
        <dbReference type="ARBA" id="ARBA00023204"/>
    </source>
</evidence>
<evidence type="ECO:0000313" key="9">
    <source>
        <dbReference type="Proteomes" id="UP000512167"/>
    </source>
</evidence>
<name>A0A7L6N368_9MOLU</name>
<evidence type="ECO:0000256" key="4">
    <source>
        <dbReference type="ARBA" id="ARBA00023172"/>
    </source>
</evidence>
<comment type="subcellular location">
    <subcellularLocation>
        <location evidence="6">Cytoplasm</location>
    </subcellularLocation>
</comment>
<dbReference type="HAMAP" id="MF_00031">
    <property type="entry name" value="DNA_HJ_migration_RuvA"/>
    <property type="match status" value="1"/>
</dbReference>
<sequence>MYSYIKGIIKEINPKYVTLENHGIGYLIITPNPFNFKKDEEVTIYLYQKVSEDAINLFGFKSIEARELFIKLISVSGIGPKSAVAILASGPVNSIADAIESGDAKYLQKFPGIGPKSSKQIILDLQGKLDIEPSITSQVFIEVEEALKALGYGPREISKVIPKLDESKAINDLIKDALSYMLK</sequence>
<evidence type="ECO:0000256" key="1">
    <source>
        <dbReference type="ARBA" id="ARBA00022490"/>
    </source>
</evidence>
<dbReference type="Gene3D" id="1.10.8.10">
    <property type="entry name" value="DNA helicase RuvA subunit, C-terminal domain"/>
    <property type="match status" value="1"/>
</dbReference>
<evidence type="ECO:0000256" key="2">
    <source>
        <dbReference type="ARBA" id="ARBA00022763"/>
    </source>
</evidence>
<keyword evidence="8" id="KW-0378">Hydrolase</keyword>
<organism evidence="8 9">
    <name type="scientific">Hujiaoplasma nucleasis</name>
    <dbReference type="NCBI Taxonomy" id="2725268"/>
    <lineage>
        <taxon>Bacteria</taxon>
        <taxon>Bacillati</taxon>
        <taxon>Mycoplasmatota</taxon>
        <taxon>Mollicutes</taxon>
        <taxon>Candidatus Izemoplasmatales</taxon>
        <taxon>Hujiaoplasmataceae</taxon>
        <taxon>Hujiaoplasma</taxon>
    </lineage>
</organism>
<keyword evidence="4 6" id="KW-0233">DNA recombination</keyword>
<dbReference type="NCBIfam" id="TIGR00084">
    <property type="entry name" value="ruvA"/>
    <property type="match status" value="1"/>
</dbReference>
<dbReference type="InterPro" id="IPR036267">
    <property type="entry name" value="RuvA_C_sf"/>
</dbReference>
<keyword evidence="2 6" id="KW-0227">DNA damage</keyword>
<feature type="domain" description="Helix-hairpin-helix DNA-binding motif class 1" evidence="7">
    <location>
        <begin position="105"/>
        <end position="124"/>
    </location>
</feature>
<dbReference type="GO" id="GO:0005737">
    <property type="term" value="C:cytoplasm"/>
    <property type="evidence" value="ECO:0007669"/>
    <property type="project" value="UniProtKB-SubCell"/>
</dbReference>
<dbReference type="InterPro" id="IPR003583">
    <property type="entry name" value="Hlx-hairpin-Hlx_DNA-bd_motif"/>
</dbReference>
<comment type="function">
    <text evidence="6">The RuvA-RuvB-RuvC complex processes Holliday junction (HJ) DNA during genetic recombination and DNA repair, while the RuvA-RuvB complex plays an important role in the rescue of blocked DNA replication forks via replication fork reversal (RFR). RuvA specifically binds to HJ cruciform DNA, conferring on it an open structure. The RuvB hexamer acts as an ATP-dependent pump, pulling dsDNA into and through the RuvAB complex. HJ branch migration allows RuvC to scan DNA until it finds its consensus sequence, where it cleaves and resolves the cruciform DNA.</text>
</comment>
<keyword evidence="9" id="KW-1185">Reference proteome</keyword>
<dbReference type="Gene3D" id="2.40.50.140">
    <property type="entry name" value="Nucleic acid-binding proteins"/>
    <property type="match status" value="1"/>
</dbReference>
<dbReference type="Proteomes" id="UP000512167">
    <property type="component" value="Chromosome"/>
</dbReference>
<dbReference type="SUPFAM" id="SSF46929">
    <property type="entry name" value="DNA helicase RuvA subunit, C-terminal domain"/>
    <property type="match status" value="1"/>
</dbReference>
<dbReference type="InterPro" id="IPR010994">
    <property type="entry name" value="RuvA_2-like"/>
</dbReference>
<proteinExistence type="inferred from homology"/>
<comment type="similarity">
    <text evidence="6">Belongs to the RuvA family.</text>
</comment>
<reference evidence="8 9" key="1">
    <citation type="submission" date="2020-04" db="EMBL/GenBank/DDBJ databases">
        <authorList>
            <person name="Zheng R.K."/>
            <person name="Sun C.M."/>
        </authorList>
    </citation>
    <scope>NUCLEOTIDE SEQUENCE [LARGE SCALE GENOMIC DNA]</scope>
    <source>
        <strain evidence="9">zrk29</strain>
    </source>
</reference>
<dbReference type="GO" id="GO:0000400">
    <property type="term" value="F:four-way junction DNA binding"/>
    <property type="evidence" value="ECO:0007669"/>
    <property type="project" value="UniProtKB-UniRule"/>
</dbReference>
<dbReference type="InterPro" id="IPR011114">
    <property type="entry name" value="RuvA_C"/>
</dbReference>
<evidence type="ECO:0000256" key="3">
    <source>
        <dbReference type="ARBA" id="ARBA00023125"/>
    </source>
</evidence>
<dbReference type="Pfam" id="PF07499">
    <property type="entry name" value="RuvA_C"/>
    <property type="match status" value="1"/>
</dbReference>
<keyword evidence="3 6" id="KW-0238">DNA-binding</keyword>
<dbReference type="CDD" id="cd14332">
    <property type="entry name" value="UBA_RuvA_C"/>
    <property type="match status" value="1"/>
</dbReference>